<dbReference type="Pfam" id="PF25302">
    <property type="entry name" value="NADase_transloc"/>
    <property type="match status" value="1"/>
</dbReference>
<organism evidence="2 3">
    <name type="scientific">Anaeromicrobium sediminis</name>
    <dbReference type="NCBI Taxonomy" id="1478221"/>
    <lineage>
        <taxon>Bacteria</taxon>
        <taxon>Bacillati</taxon>
        <taxon>Bacillota</taxon>
        <taxon>Clostridia</taxon>
        <taxon>Peptostreptococcales</taxon>
        <taxon>Thermotaleaceae</taxon>
        <taxon>Anaeromicrobium</taxon>
    </lineage>
</organism>
<dbReference type="OrthoDB" id="85718at2"/>
<dbReference type="Gene3D" id="2.60.40.3680">
    <property type="match status" value="1"/>
</dbReference>
<sequence>MARRLILLILFIILIPVGVYANGAPVDTGTYTVTGNVEPIEKKDISIEREHIKLRVDEDYVNVKVTYDFLNMGGAQDFKYAFPVDYKINEYESQLKETIFNFKMYDGDEELKILDVKVEKEVVQRDENLYEDVNINVDNEVRKWFITSLTFDENEKKTVYIEYKIKTLYVDWGMSNEFFTRFDKNYFEYNLTPAKVLGEGIIKDFNLEIDVKPLIYKDGDVDYLNVDDFVYEEGIYKVNRENLNIDEMPNIKLAYNSIRHKEKKELENTRIDEEFIKNITSSSHLEGYGVENLYDKDLDTTWAIKEDWDKWIQIEFKYPIEVSLVGIINGYTKDKTVYEENKKVKAFKLELYNGKNKITEEIRYIQERNYEDLDKEYYKDFIDYSDFVYAGPEVDKIKITILDTYDGLLYEDLCISEILLLSNTMKNKNLIELIKLYYKEEKTNEEKRRLLNLLMEVKSHELYESAYFNYNDVIKELSNIELKTEKDFRNIIELGNKKENISKTIYGQLIKSIFFSEPKKFIKELSKYPNKIESTALYMSDEISGKEEWDRLKDEIKELNKDKELKFEETVAVNLFYIKVNENIDKL</sequence>
<evidence type="ECO:0000313" key="2">
    <source>
        <dbReference type="EMBL" id="PAB59648.1"/>
    </source>
</evidence>
<accession>A0A267ML57</accession>
<name>A0A267ML57_9FIRM</name>
<comment type="caution">
    <text evidence="2">The sequence shown here is derived from an EMBL/GenBank/DDBJ whole genome shotgun (WGS) entry which is preliminary data.</text>
</comment>
<evidence type="ECO:0000259" key="1">
    <source>
        <dbReference type="Pfam" id="PF25302"/>
    </source>
</evidence>
<keyword evidence="3" id="KW-1185">Reference proteome</keyword>
<dbReference type="SUPFAM" id="SSF49785">
    <property type="entry name" value="Galactose-binding domain-like"/>
    <property type="match status" value="1"/>
</dbReference>
<dbReference type="InterPro" id="IPR057561">
    <property type="entry name" value="NADase_transloc"/>
</dbReference>
<dbReference type="Gene3D" id="2.60.120.260">
    <property type="entry name" value="Galactose-binding domain-like"/>
    <property type="match status" value="1"/>
</dbReference>
<gene>
    <name evidence="2" type="ORF">CCE28_08765</name>
</gene>
<dbReference type="InterPro" id="IPR008979">
    <property type="entry name" value="Galactose-bd-like_sf"/>
</dbReference>
<protein>
    <recommendedName>
        <fullName evidence="1">NAD glycohydrolase translocation F5/8 type C domain-containing protein</fullName>
    </recommendedName>
</protein>
<dbReference type="RefSeq" id="WP_095133058.1">
    <property type="nucleotide sequence ID" value="NZ_NIBG01000006.1"/>
</dbReference>
<dbReference type="AlphaFoldDB" id="A0A267ML57"/>
<feature type="domain" description="NAD glycohydrolase translocation F5/8 type C" evidence="1">
    <location>
        <begin position="279"/>
        <end position="419"/>
    </location>
</feature>
<dbReference type="EMBL" id="NIBG01000006">
    <property type="protein sequence ID" value="PAB59648.1"/>
    <property type="molecule type" value="Genomic_DNA"/>
</dbReference>
<dbReference type="Proteomes" id="UP000216024">
    <property type="component" value="Unassembled WGS sequence"/>
</dbReference>
<reference evidence="2 3" key="1">
    <citation type="submission" date="2017-06" db="EMBL/GenBank/DDBJ databases">
        <title>Draft genome sequence of anaerobic fermentative bacterium Anaeromicrobium sediminis DY2726D isolated from West Pacific Ocean sediments.</title>
        <authorList>
            <person name="Zeng X."/>
        </authorList>
    </citation>
    <scope>NUCLEOTIDE SEQUENCE [LARGE SCALE GENOMIC DNA]</scope>
    <source>
        <strain evidence="2 3">DY2726D</strain>
    </source>
</reference>
<dbReference type="NCBIfam" id="NF047619">
    <property type="entry name" value="NADase_discoid"/>
    <property type="match status" value="1"/>
</dbReference>
<proteinExistence type="predicted"/>
<evidence type="ECO:0000313" key="3">
    <source>
        <dbReference type="Proteomes" id="UP000216024"/>
    </source>
</evidence>